<dbReference type="InterPro" id="IPR031157">
    <property type="entry name" value="G_TR_CS"/>
</dbReference>
<dbReference type="VEuPathDB" id="AmoebaDB:KM1_016120"/>
<dbReference type="NCBIfam" id="TIGR00483">
    <property type="entry name" value="EF-1_alpha"/>
    <property type="match status" value="1"/>
</dbReference>
<dbReference type="GO" id="GO:0051017">
    <property type="term" value="P:actin filament bundle assembly"/>
    <property type="evidence" value="ECO:0007669"/>
    <property type="project" value="UniProtKB-ARBA"/>
</dbReference>
<dbReference type="GO" id="GO:0005737">
    <property type="term" value="C:cytoplasm"/>
    <property type="evidence" value="ECO:0007669"/>
    <property type="project" value="UniProtKB-SubCell"/>
</dbReference>
<dbReference type="PANTHER" id="PTHR23115">
    <property type="entry name" value="TRANSLATION FACTOR"/>
    <property type="match status" value="1"/>
</dbReference>
<dbReference type="VEuPathDB" id="AmoebaDB:EHI8A_035750"/>
<dbReference type="AlphaFoldDB" id="S0B050"/>
<dbReference type="SUPFAM" id="SSF50465">
    <property type="entry name" value="EF-Tu/eEF-1alpha/eIF2-gamma C-terminal domain"/>
    <property type="match status" value="1"/>
</dbReference>
<evidence type="ECO:0000259" key="9">
    <source>
        <dbReference type="PROSITE" id="PS51722"/>
    </source>
</evidence>
<keyword evidence="4 8" id="KW-0547">Nucleotide-binding</keyword>
<sequence length="442" mass="48360">MPKEKTHINIVVIGHVDSGKSTTTGHLIYKCGGIDQRTIEKFEKESAEMGKGSFKYAWVLDNLKAERERGITIDISLWKFETSKYYFTIIDAPGHRDFIKNMITGTSQADVAILIVAAGTGEFEAGISKNGQTREHILLSYTLGVKQMIVGVNKMDAIQYKQERYEEIKKEISAFLKKTGYNPDKIPFVPISGFQGDNMIEPSTNMPWYKGPTLIGALDSVTPPERPVDKPLRLPLQDVYKISGIGTVPVGRVETGILKPGTIVQFAPSGVSSECKSIEMHHTALAQAIPGDNVGFNVRNLTVKDIKRGNVASDAKNQPAVGCEDFTAQVIVMNHPGQIRKGYTPVLGCHTSHIACKFEELLSKIDRRTGKSMEGGEPEYIKNGDSALVKIVPTKPLCVEEFAKFPPLGRFAVRDMKQTVAVGVVKAVTPRAANASAAGKKK</sequence>
<name>S0B050_ENTHI</name>
<dbReference type="SUPFAM" id="SSF50447">
    <property type="entry name" value="Translation proteins"/>
    <property type="match status" value="1"/>
</dbReference>
<dbReference type="VEuPathDB" id="AmoebaDB:EHI_044230"/>
<dbReference type="PRINTS" id="PR00315">
    <property type="entry name" value="ELONGATNFCT"/>
</dbReference>
<dbReference type="InterPro" id="IPR027417">
    <property type="entry name" value="P-loop_NTPase"/>
</dbReference>
<dbReference type="Pfam" id="PF22594">
    <property type="entry name" value="GTP-eEF1A_C"/>
    <property type="match status" value="1"/>
</dbReference>
<evidence type="ECO:0000256" key="3">
    <source>
        <dbReference type="ARBA" id="ARBA00022490"/>
    </source>
</evidence>
<dbReference type="GO" id="GO:0003785">
    <property type="term" value="F:actin monomer binding"/>
    <property type="evidence" value="ECO:0007669"/>
    <property type="project" value="UniProtKB-ARBA"/>
</dbReference>
<dbReference type="InterPro" id="IPR054696">
    <property type="entry name" value="GTP-eEF1A_C"/>
</dbReference>
<evidence type="ECO:0000256" key="8">
    <source>
        <dbReference type="RuleBase" id="RU000325"/>
    </source>
</evidence>
<dbReference type="FunFam" id="2.40.30.10:FF:000003">
    <property type="entry name" value="Elongation factor 1-alpha"/>
    <property type="match status" value="1"/>
</dbReference>
<dbReference type="InterPro" id="IPR004539">
    <property type="entry name" value="Transl_elong_EF1A_euk/arc"/>
</dbReference>
<dbReference type="Gene3D" id="3.40.50.300">
    <property type="entry name" value="P-loop containing nucleotide triphosphate hydrolases"/>
    <property type="match status" value="1"/>
</dbReference>
<dbReference type="Pfam" id="PF03144">
    <property type="entry name" value="GTP_EFTU_D2"/>
    <property type="match status" value="1"/>
</dbReference>
<evidence type="ECO:0000256" key="7">
    <source>
        <dbReference type="ARBA" id="ARBA00023134"/>
    </source>
</evidence>
<dbReference type="EMBL" id="AK421286">
    <property type="protein sequence ID" value="BAN39846.1"/>
    <property type="molecule type" value="mRNA"/>
</dbReference>
<dbReference type="Pfam" id="PF00009">
    <property type="entry name" value="GTP_EFTU"/>
    <property type="match status" value="1"/>
</dbReference>
<feature type="domain" description="Tr-type G" evidence="9">
    <location>
        <begin position="5"/>
        <end position="228"/>
    </location>
</feature>
<dbReference type="FunFam" id="2.40.30.10:FF:000005">
    <property type="entry name" value="Elongation factor 1-alpha"/>
    <property type="match status" value="1"/>
</dbReference>
<dbReference type="InterPro" id="IPR000795">
    <property type="entry name" value="T_Tr_GTP-bd_dom"/>
</dbReference>
<keyword evidence="5 8" id="KW-0251">Elongation factor</keyword>
<evidence type="ECO:0000256" key="5">
    <source>
        <dbReference type="ARBA" id="ARBA00022768"/>
    </source>
</evidence>
<evidence type="ECO:0000256" key="2">
    <source>
        <dbReference type="ARBA" id="ARBA00007249"/>
    </source>
</evidence>
<protein>
    <recommendedName>
        <fullName evidence="8">Elongation factor 1-alpha</fullName>
    </recommendedName>
</protein>
<dbReference type="CDD" id="cd03705">
    <property type="entry name" value="EF1_alpha_III"/>
    <property type="match status" value="1"/>
</dbReference>
<dbReference type="CDD" id="cd03693">
    <property type="entry name" value="EF1_alpha_II"/>
    <property type="match status" value="1"/>
</dbReference>
<comment type="similarity">
    <text evidence="2 8">Belongs to the TRAFAC class translation factor GTPase superfamily. Classic translation factor GTPase family. EF-Tu/EF-1A subfamily.</text>
</comment>
<evidence type="ECO:0000256" key="4">
    <source>
        <dbReference type="ARBA" id="ARBA00022741"/>
    </source>
</evidence>
<dbReference type="GO" id="GO:0003924">
    <property type="term" value="F:GTPase activity"/>
    <property type="evidence" value="ECO:0007669"/>
    <property type="project" value="UniProtKB-UniRule"/>
</dbReference>
<dbReference type="Gene3D" id="2.40.30.10">
    <property type="entry name" value="Translation factors"/>
    <property type="match status" value="2"/>
</dbReference>
<dbReference type="VEuPathDB" id="AmoebaDB:EHI5A_012780"/>
<accession>S0B050</accession>
<dbReference type="FunFam" id="3.40.50.300:FF:000211">
    <property type="entry name" value="Elongation factor 1-alpha"/>
    <property type="match status" value="1"/>
</dbReference>
<dbReference type="NCBIfam" id="NF008969">
    <property type="entry name" value="PRK12317.1"/>
    <property type="match status" value="1"/>
</dbReference>
<keyword evidence="6" id="KW-0648">Protein biosynthesis</keyword>
<keyword evidence="7 8" id="KW-0342">GTP-binding</keyword>
<evidence type="ECO:0000256" key="6">
    <source>
        <dbReference type="ARBA" id="ARBA00022917"/>
    </source>
</evidence>
<evidence type="ECO:0000313" key="10">
    <source>
        <dbReference type="EMBL" id="BAN39846.1"/>
    </source>
</evidence>
<dbReference type="InterPro" id="IPR050100">
    <property type="entry name" value="TRAFAC_GTPase_members"/>
</dbReference>
<dbReference type="InterPro" id="IPR009000">
    <property type="entry name" value="Transl_B-barrel_sf"/>
</dbReference>
<dbReference type="HAMAP" id="MF_00118_A">
    <property type="entry name" value="EF_Tu_A"/>
    <property type="match status" value="1"/>
</dbReference>
<dbReference type="CDD" id="cd01883">
    <property type="entry name" value="EF1_alpha"/>
    <property type="match status" value="1"/>
</dbReference>
<dbReference type="GO" id="GO:0010446">
    <property type="term" value="P:response to alkaline pH"/>
    <property type="evidence" value="ECO:0007669"/>
    <property type="project" value="UniProtKB-ARBA"/>
</dbReference>
<dbReference type="SUPFAM" id="SSF52540">
    <property type="entry name" value="P-loop containing nucleoside triphosphate hydrolases"/>
    <property type="match status" value="1"/>
</dbReference>
<comment type="subcellular location">
    <subcellularLocation>
        <location evidence="1">Cytoplasm</location>
    </subcellularLocation>
</comment>
<dbReference type="GO" id="GO:0003746">
    <property type="term" value="F:translation elongation factor activity"/>
    <property type="evidence" value="ECO:0007669"/>
    <property type="project" value="UniProtKB-UniRule"/>
</dbReference>
<dbReference type="VEuPathDB" id="AmoebaDB:EHI7A_005490"/>
<dbReference type="PROSITE" id="PS51722">
    <property type="entry name" value="G_TR_2"/>
    <property type="match status" value="1"/>
</dbReference>
<dbReference type="GO" id="GO:0030175">
    <property type="term" value="C:filopodium"/>
    <property type="evidence" value="ECO:0007669"/>
    <property type="project" value="UniProtKB-ARBA"/>
</dbReference>
<comment type="function">
    <text evidence="8">This protein promotes the GTP-dependent binding of aminoacyl-tRNA to the A-site of ribosomes during protein biosynthesis.</text>
</comment>
<organism evidence="10">
    <name type="scientific">Entamoeba histolytica</name>
    <dbReference type="NCBI Taxonomy" id="5759"/>
    <lineage>
        <taxon>Eukaryota</taxon>
        <taxon>Amoebozoa</taxon>
        <taxon>Evosea</taxon>
        <taxon>Archamoebae</taxon>
        <taxon>Mastigamoebida</taxon>
        <taxon>Entamoebidae</taxon>
        <taxon>Entamoeba</taxon>
    </lineage>
</organism>
<proteinExistence type="evidence at transcript level"/>
<dbReference type="PROSITE" id="PS00301">
    <property type="entry name" value="G_TR_1"/>
    <property type="match status" value="1"/>
</dbReference>
<dbReference type="GO" id="GO:0051015">
    <property type="term" value="F:actin filament binding"/>
    <property type="evidence" value="ECO:0007669"/>
    <property type="project" value="UniProtKB-ARBA"/>
</dbReference>
<reference evidence="10" key="1">
    <citation type="submission" date="2012-06" db="EMBL/GenBank/DDBJ databases">
        <title>Short 5' UTR of Entamoeba genes.</title>
        <authorList>
            <person name="Hiranuka K."/>
            <person name="Kumagai M."/>
            <person name="Wakaguri H."/>
            <person name="Suzuki Y."/>
            <person name="Sugano S."/>
            <person name="Watanabe J."/>
            <person name="Makioka A."/>
        </authorList>
    </citation>
    <scope>NUCLEOTIDE SEQUENCE</scope>
    <source>
        <strain evidence="10">HM-1:IMSS</strain>
    </source>
</reference>
<dbReference type="GO" id="GO:0005525">
    <property type="term" value="F:GTP binding"/>
    <property type="evidence" value="ECO:0007669"/>
    <property type="project" value="UniProtKB-UniRule"/>
</dbReference>
<dbReference type="GO" id="GO:0031143">
    <property type="term" value="C:pseudopodium"/>
    <property type="evidence" value="ECO:0007669"/>
    <property type="project" value="UniProtKB-ARBA"/>
</dbReference>
<dbReference type="InterPro" id="IPR009001">
    <property type="entry name" value="Transl_elong_EF1A/Init_IF2_C"/>
</dbReference>
<evidence type="ECO:0000256" key="1">
    <source>
        <dbReference type="ARBA" id="ARBA00004496"/>
    </source>
</evidence>
<keyword evidence="3" id="KW-0963">Cytoplasm</keyword>
<dbReference type="InterPro" id="IPR004161">
    <property type="entry name" value="EFTu-like_2"/>
</dbReference>